<accession>A0A819K9S6</accession>
<feature type="transmembrane region" description="Helical" evidence="1">
    <location>
        <begin position="363"/>
        <end position="382"/>
    </location>
</feature>
<feature type="transmembrane region" description="Helical" evidence="1">
    <location>
        <begin position="140"/>
        <end position="159"/>
    </location>
</feature>
<feature type="transmembrane region" description="Helical" evidence="1">
    <location>
        <begin position="194"/>
        <end position="211"/>
    </location>
</feature>
<dbReference type="AlphaFoldDB" id="A0A819K9S6"/>
<dbReference type="EMBL" id="CAJOBG010001614">
    <property type="protein sequence ID" value="CAF3944455.1"/>
    <property type="molecule type" value="Genomic_DNA"/>
</dbReference>
<keyword evidence="1" id="KW-1133">Transmembrane helix</keyword>
<feature type="transmembrane region" description="Helical" evidence="1">
    <location>
        <begin position="68"/>
        <end position="86"/>
    </location>
</feature>
<gene>
    <name evidence="2" type="ORF">OVN521_LOCUS11867</name>
</gene>
<protein>
    <submittedName>
        <fullName evidence="2">Uncharacterized protein</fullName>
    </submittedName>
</protein>
<sequence length="387" mass="44393">MHNSRGQTNEKRAIYKAKESTIDFNKLFKNINQECIILHVLHGFIFEKSKLYYPYTFDRNILLMKTDLYKFYLSTCFIFLSLPFLLSKLSPKKYFTARTTIENRYQSRNSTDIQIGGHLLAISMILTGFCPSYLPVYLAINPLLFLYCIAASYTAYMFYHSFGTLLFNRINLSPINNDTNNYSSISNEKDTLNNIGRFVIISVCILLVLIFETSEQSISKGHSSDEMFDLIYHGDYLPPGLTGILCGFINFFLIFFCYEYQTLTSEWLINLFYYGFYFTTGKRNLTGQLCVEQILKVLAMAFGVRLSLLTSKRQEIPNIDWLFYSLASFGSFFGALSICFTTATFSDHIYLINAFMGSVSSEAISLTIGAAWILLYLIKLLGLSNLK</sequence>
<evidence type="ECO:0000313" key="3">
    <source>
        <dbReference type="Proteomes" id="UP000663866"/>
    </source>
</evidence>
<organism evidence="2 3">
    <name type="scientific">Rotaria magnacalcarata</name>
    <dbReference type="NCBI Taxonomy" id="392030"/>
    <lineage>
        <taxon>Eukaryota</taxon>
        <taxon>Metazoa</taxon>
        <taxon>Spiralia</taxon>
        <taxon>Gnathifera</taxon>
        <taxon>Rotifera</taxon>
        <taxon>Eurotatoria</taxon>
        <taxon>Bdelloidea</taxon>
        <taxon>Philodinida</taxon>
        <taxon>Philodinidae</taxon>
        <taxon>Rotaria</taxon>
    </lineage>
</organism>
<name>A0A819K9S6_9BILA</name>
<proteinExistence type="predicted"/>
<keyword evidence="3" id="KW-1185">Reference proteome</keyword>
<feature type="transmembrane region" description="Helical" evidence="1">
    <location>
        <begin position="236"/>
        <end position="258"/>
    </location>
</feature>
<dbReference type="Proteomes" id="UP000663866">
    <property type="component" value="Unassembled WGS sequence"/>
</dbReference>
<feature type="transmembrane region" description="Helical" evidence="1">
    <location>
        <begin position="321"/>
        <end position="343"/>
    </location>
</feature>
<reference evidence="2" key="1">
    <citation type="submission" date="2021-02" db="EMBL/GenBank/DDBJ databases">
        <authorList>
            <person name="Nowell W R."/>
        </authorList>
    </citation>
    <scope>NUCLEOTIDE SEQUENCE</scope>
</reference>
<keyword evidence="1" id="KW-0812">Transmembrane</keyword>
<comment type="caution">
    <text evidence="2">The sequence shown here is derived from an EMBL/GenBank/DDBJ whole genome shotgun (WGS) entry which is preliminary data.</text>
</comment>
<evidence type="ECO:0000313" key="2">
    <source>
        <dbReference type="EMBL" id="CAF3944455.1"/>
    </source>
</evidence>
<evidence type="ECO:0000256" key="1">
    <source>
        <dbReference type="SAM" id="Phobius"/>
    </source>
</evidence>
<keyword evidence="1" id="KW-0472">Membrane</keyword>